<dbReference type="Pfam" id="PF07366">
    <property type="entry name" value="SnoaL"/>
    <property type="match status" value="1"/>
</dbReference>
<dbReference type="OrthoDB" id="9182871at2"/>
<evidence type="ECO:0000313" key="3">
    <source>
        <dbReference type="Proteomes" id="UP000193228"/>
    </source>
</evidence>
<dbReference type="PANTHER" id="PTHR38436">
    <property type="entry name" value="POLYKETIDE CYCLASE SNOAL-LIKE DOMAIN"/>
    <property type="match status" value="1"/>
</dbReference>
<evidence type="ECO:0000313" key="2">
    <source>
        <dbReference type="EMBL" id="SMG06881.1"/>
    </source>
</evidence>
<dbReference type="GO" id="GO:0030638">
    <property type="term" value="P:polyketide metabolic process"/>
    <property type="evidence" value="ECO:0007669"/>
    <property type="project" value="InterPro"/>
</dbReference>
<dbReference type="AlphaFoldDB" id="A0A1X7HZ66"/>
<gene>
    <name evidence="2" type="ORF">SAMN06265784_101137</name>
</gene>
<dbReference type="Gene3D" id="3.10.450.50">
    <property type="match status" value="1"/>
</dbReference>
<dbReference type="PANTHER" id="PTHR38436:SF1">
    <property type="entry name" value="ESTER CYCLASE"/>
    <property type="match status" value="1"/>
</dbReference>
<dbReference type="RefSeq" id="WP_085480346.1">
    <property type="nucleotide sequence ID" value="NZ_FXAT01000001.1"/>
</dbReference>
<name>A0A1X7HZ66_9BURK</name>
<keyword evidence="3" id="KW-1185">Reference proteome</keyword>
<dbReference type="SUPFAM" id="SSF54427">
    <property type="entry name" value="NTF2-like"/>
    <property type="match status" value="1"/>
</dbReference>
<organism evidence="2 3">
    <name type="scientific">Paraburkholderia susongensis</name>
    <dbReference type="NCBI Taxonomy" id="1515439"/>
    <lineage>
        <taxon>Bacteria</taxon>
        <taxon>Pseudomonadati</taxon>
        <taxon>Pseudomonadota</taxon>
        <taxon>Betaproteobacteria</taxon>
        <taxon>Burkholderiales</taxon>
        <taxon>Burkholderiaceae</taxon>
        <taxon>Paraburkholderia</taxon>
    </lineage>
</organism>
<feature type="chain" id="PRO_5012778640" description="SnoaL-like polyketide cyclase" evidence="1">
    <location>
        <begin position="27"/>
        <end position="164"/>
    </location>
</feature>
<evidence type="ECO:0008006" key="4">
    <source>
        <dbReference type="Google" id="ProtNLM"/>
    </source>
</evidence>
<sequence length="164" mass="17523">MNRRDWIARGLTASACAALPASGAMAFSDGKPDVVMRFAKALSERDIDAFAALFSSNYVNHQFSAASPPSAGGTAKELTVRLFRARIDGMADLKVVVDKALTEGDSCAANFTYEGTHTGLYMGVPPTGRRLRFSSCDIFRISNGLIVEHWGMGDIAGLMAQLKG</sequence>
<reference evidence="3" key="1">
    <citation type="submission" date="2017-04" db="EMBL/GenBank/DDBJ databases">
        <authorList>
            <person name="Varghese N."/>
            <person name="Submissions S."/>
        </authorList>
    </citation>
    <scope>NUCLEOTIDE SEQUENCE [LARGE SCALE GENOMIC DNA]</scope>
    <source>
        <strain evidence="3">LMG 29540</strain>
    </source>
</reference>
<dbReference type="STRING" id="1515439.SAMN06265784_101137"/>
<dbReference type="EMBL" id="FXAT01000001">
    <property type="protein sequence ID" value="SMG06881.1"/>
    <property type="molecule type" value="Genomic_DNA"/>
</dbReference>
<dbReference type="InterPro" id="IPR032710">
    <property type="entry name" value="NTF2-like_dom_sf"/>
</dbReference>
<dbReference type="InterPro" id="IPR009959">
    <property type="entry name" value="Cyclase_SnoaL-like"/>
</dbReference>
<protein>
    <recommendedName>
        <fullName evidence="4">SnoaL-like polyketide cyclase</fullName>
    </recommendedName>
</protein>
<keyword evidence="1" id="KW-0732">Signal</keyword>
<proteinExistence type="predicted"/>
<accession>A0A1X7HZ66</accession>
<evidence type="ECO:0000256" key="1">
    <source>
        <dbReference type="SAM" id="SignalP"/>
    </source>
</evidence>
<dbReference type="Proteomes" id="UP000193228">
    <property type="component" value="Unassembled WGS sequence"/>
</dbReference>
<feature type="signal peptide" evidence="1">
    <location>
        <begin position="1"/>
        <end position="26"/>
    </location>
</feature>